<sequence length="142" mass="15197">MASEFEELWRTAWQVRANAYVPYSNYPVGAALLSSDGKIWSGCNVENVSFGLTMCAERNAIFQMVAGGSQSIRSVVLATKDGATPCGACRQVLAEFAESPDIVIVCGSEDGQYSEFTLEALFPDGFSSQAVGRTDDPAGESY</sequence>
<evidence type="ECO:0000256" key="1">
    <source>
        <dbReference type="ARBA" id="ARBA00001947"/>
    </source>
</evidence>
<comment type="function">
    <text evidence="2 14">This enzyme scavenges exogenous and endogenous cytidine and 2'-deoxycytidine for UMP synthesis.</text>
</comment>
<evidence type="ECO:0000256" key="13">
    <source>
        <dbReference type="PIRSR" id="PIRSR606262-3"/>
    </source>
</evidence>
<feature type="domain" description="CMP/dCMP-type deaminase" evidence="15">
    <location>
        <begin position="3"/>
        <end position="129"/>
    </location>
</feature>
<comment type="catalytic activity">
    <reaction evidence="10 14">
        <text>2'-deoxycytidine + H2O + H(+) = 2'-deoxyuridine + NH4(+)</text>
        <dbReference type="Rhea" id="RHEA:13433"/>
        <dbReference type="ChEBI" id="CHEBI:15377"/>
        <dbReference type="ChEBI" id="CHEBI:15378"/>
        <dbReference type="ChEBI" id="CHEBI:15698"/>
        <dbReference type="ChEBI" id="CHEBI:16450"/>
        <dbReference type="ChEBI" id="CHEBI:28938"/>
        <dbReference type="EC" id="3.5.4.5"/>
    </reaction>
</comment>
<dbReference type="CDD" id="cd01283">
    <property type="entry name" value="cytidine_deaminase"/>
    <property type="match status" value="1"/>
</dbReference>
<dbReference type="PROSITE" id="PS51747">
    <property type="entry name" value="CYT_DCMP_DEAMINASES_2"/>
    <property type="match status" value="1"/>
</dbReference>
<dbReference type="NCBIfam" id="TIGR01354">
    <property type="entry name" value="cyt_deam_tetra"/>
    <property type="match status" value="1"/>
</dbReference>
<evidence type="ECO:0000313" key="17">
    <source>
        <dbReference type="Proteomes" id="UP000662873"/>
    </source>
</evidence>
<accession>A0A809RBY3</accession>
<dbReference type="Pfam" id="PF00383">
    <property type="entry name" value="dCMP_cyt_deam_1"/>
    <property type="match status" value="1"/>
</dbReference>
<comment type="catalytic activity">
    <reaction evidence="11 14">
        <text>cytidine + H2O + H(+) = uridine + NH4(+)</text>
        <dbReference type="Rhea" id="RHEA:16069"/>
        <dbReference type="ChEBI" id="CHEBI:15377"/>
        <dbReference type="ChEBI" id="CHEBI:15378"/>
        <dbReference type="ChEBI" id="CHEBI:16704"/>
        <dbReference type="ChEBI" id="CHEBI:17562"/>
        <dbReference type="ChEBI" id="CHEBI:28938"/>
        <dbReference type="EC" id="3.5.4.5"/>
    </reaction>
</comment>
<evidence type="ECO:0000256" key="14">
    <source>
        <dbReference type="RuleBase" id="RU364006"/>
    </source>
</evidence>
<evidence type="ECO:0000256" key="9">
    <source>
        <dbReference type="ARBA" id="ARBA00032005"/>
    </source>
</evidence>
<evidence type="ECO:0000256" key="3">
    <source>
        <dbReference type="ARBA" id="ARBA00006576"/>
    </source>
</evidence>
<evidence type="ECO:0000256" key="10">
    <source>
        <dbReference type="ARBA" id="ARBA00049252"/>
    </source>
</evidence>
<evidence type="ECO:0000256" key="12">
    <source>
        <dbReference type="PIRSR" id="PIRSR606262-1"/>
    </source>
</evidence>
<dbReference type="InterPro" id="IPR050202">
    <property type="entry name" value="Cyt/Deoxycyt_deaminase"/>
</dbReference>
<dbReference type="FunFam" id="3.40.140.10:FF:000008">
    <property type="entry name" value="Cytidine deaminase"/>
    <property type="match status" value="1"/>
</dbReference>
<feature type="binding site" evidence="13">
    <location>
        <position position="86"/>
    </location>
    <ligand>
        <name>Zn(2+)</name>
        <dbReference type="ChEBI" id="CHEBI:29105"/>
        <note>catalytic</note>
    </ligand>
</feature>
<evidence type="ECO:0000256" key="8">
    <source>
        <dbReference type="ARBA" id="ARBA00022833"/>
    </source>
</evidence>
<organism evidence="16 17">
    <name type="scientific">Candidatus Nitrosymbiomonas proteolyticus</name>
    <dbReference type="NCBI Taxonomy" id="2608984"/>
    <lineage>
        <taxon>Bacteria</taxon>
        <taxon>Bacillati</taxon>
        <taxon>Armatimonadota</taxon>
        <taxon>Armatimonadota incertae sedis</taxon>
        <taxon>Candidatus Nitrosymbiomonas</taxon>
    </lineage>
</organism>
<dbReference type="GO" id="GO:0004126">
    <property type="term" value="F:cytidine deaminase activity"/>
    <property type="evidence" value="ECO:0007669"/>
    <property type="project" value="UniProtKB-UniRule"/>
</dbReference>
<proteinExistence type="inferred from homology"/>
<feature type="binding site" evidence="13">
    <location>
        <position position="55"/>
    </location>
    <ligand>
        <name>Zn(2+)</name>
        <dbReference type="ChEBI" id="CHEBI:29105"/>
        <note>catalytic</note>
    </ligand>
</feature>
<dbReference type="GO" id="GO:0005829">
    <property type="term" value="C:cytosol"/>
    <property type="evidence" value="ECO:0007669"/>
    <property type="project" value="TreeGrafter"/>
</dbReference>
<comment type="cofactor">
    <cofactor evidence="1 13 14">
        <name>Zn(2+)</name>
        <dbReference type="ChEBI" id="CHEBI:29105"/>
    </cofactor>
</comment>
<evidence type="ECO:0000256" key="6">
    <source>
        <dbReference type="ARBA" id="ARBA00022723"/>
    </source>
</evidence>
<dbReference type="EC" id="3.5.4.5" evidence="4 14"/>
<evidence type="ECO:0000256" key="2">
    <source>
        <dbReference type="ARBA" id="ARBA00003949"/>
    </source>
</evidence>
<dbReference type="PANTHER" id="PTHR11644:SF2">
    <property type="entry name" value="CYTIDINE DEAMINASE"/>
    <property type="match status" value="1"/>
</dbReference>
<feature type="binding site" evidence="13">
    <location>
        <position position="89"/>
    </location>
    <ligand>
        <name>Zn(2+)</name>
        <dbReference type="ChEBI" id="CHEBI:29105"/>
        <note>catalytic</note>
    </ligand>
</feature>
<dbReference type="SUPFAM" id="SSF53927">
    <property type="entry name" value="Cytidine deaminase-like"/>
    <property type="match status" value="1"/>
</dbReference>
<keyword evidence="6 13" id="KW-0479">Metal-binding</keyword>
<keyword evidence="7 14" id="KW-0378">Hydrolase</keyword>
<dbReference type="InterPro" id="IPR002125">
    <property type="entry name" value="CMP_dCMP_dom"/>
</dbReference>
<dbReference type="Gene3D" id="3.40.140.10">
    <property type="entry name" value="Cytidine Deaminase, domain 2"/>
    <property type="match status" value="1"/>
</dbReference>
<feature type="active site" description="Proton donor" evidence="12">
    <location>
        <position position="57"/>
    </location>
</feature>
<name>A0A809RBY3_9BACT</name>
<evidence type="ECO:0000256" key="4">
    <source>
        <dbReference type="ARBA" id="ARBA00012783"/>
    </source>
</evidence>
<evidence type="ECO:0000256" key="7">
    <source>
        <dbReference type="ARBA" id="ARBA00022801"/>
    </source>
</evidence>
<reference evidence="16" key="1">
    <citation type="journal article" name="DNA Res.">
        <title>The physiological potential of anammox bacteria as revealed by their core genome structure.</title>
        <authorList>
            <person name="Okubo T."/>
            <person name="Toyoda A."/>
            <person name="Fukuhara K."/>
            <person name="Uchiyama I."/>
            <person name="Harigaya Y."/>
            <person name="Kuroiwa M."/>
            <person name="Suzuki T."/>
            <person name="Murakami Y."/>
            <person name="Suwa Y."/>
            <person name="Takami H."/>
        </authorList>
    </citation>
    <scope>NUCLEOTIDE SEQUENCE</scope>
    <source>
        <strain evidence="16">317325-2</strain>
    </source>
</reference>
<dbReference type="InterPro" id="IPR016192">
    <property type="entry name" value="APOBEC/CMP_deaminase_Zn-bd"/>
</dbReference>
<dbReference type="PROSITE" id="PS00903">
    <property type="entry name" value="CYT_DCMP_DEAMINASES_1"/>
    <property type="match status" value="1"/>
</dbReference>
<dbReference type="EMBL" id="AP021858">
    <property type="protein sequence ID" value="BBO24939.1"/>
    <property type="molecule type" value="Genomic_DNA"/>
</dbReference>
<dbReference type="NCBIfam" id="NF004064">
    <property type="entry name" value="PRK05578.1"/>
    <property type="match status" value="1"/>
</dbReference>
<dbReference type="GO" id="GO:0055086">
    <property type="term" value="P:nucleobase-containing small molecule metabolic process"/>
    <property type="evidence" value="ECO:0007669"/>
    <property type="project" value="UniProtKB-ARBA"/>
</dbReference>
<evidence type="ECO:0000256" key="11">
    <source>
        <dbReference type="ARBA" id="ARBA00049558"/>
    </source>
</evidence>
<dbReference type="GO" id="GO:0072527">
    <property type="term" value="P:pyrimidine-containing compound metabolic process"/>
    <property type="evidence" value="ECO:0007669"/>
    <property type="project" value="UniProtKB-ARBA"/>
</dbReference>
<gene>
    <name evidence="16" type="ORF">NPRO_25340</name>
</gene>
<protein>
    <recommendedName>
        <fullName evidence="5 14">Cytidine deaminase</fullName>
        <ecNumber evidence="4 14">3.5.4.5</ecNumber>
    </recommendedName>
    <alternativeName>
        <fullName evidence="9 14">Cytidine aminohydrolase</fullName>
    </alternativeName>
</protein>
<dbReference type="GO" id="GO:0008270">
    <property type="term" value="F:zinc ion binding"/>
    <property type="evidence" value="ECO:0007669"/>
    <property type="project" value="UniProtKB-UniRule"/>
</dbReference>
<dbReference type="InterPro" id="IPR016193">
    <property type="entry name" value="Cytidine_deaminase-like"/>
</dbReference>
<dbReference type="KEGG" id="npy:NPRO_25340"/>
<evidence type="ECO:0000259" key="15">
    <source>
        <dbReference type="PROSITE" id="PS51747"/>
    </source>
</evidence>
<dbReference type="AlphaFoldDB" id="A0A809RBY3"/>
<dbReference type="GO" id="GO:0042802">
    <property type="term" value="F:identical protein binding"/>
    <property type="evidence" value="ECO:0007669"/>
    <property type="project" value="UniProtKB-ARBA"/>
</dbReference>
<dbReference type="PANTHER" id="PTHR11644">
    <property type="entry name" value="CYTIDINE DEAMINASE"/>
    <property type="match status" value="1"/>
</dbReference>
<keyword evidence="8 13" id="KW-0862">Zinc</keyword>
<dbReference type="Proteomes" id="UP000662873">
    <property type="component" value="Chromosome"/>
</dbReference>
<comment type="similarity">
    <text evidence="3 14">Belongs to the cytidine and deoxycytidylate deaminase family.</text>
</comment>
<evidence type="ECO:0000256" key="5">
    <source>
        <dbReference type="ARBA" id="ARBA00018266"/>
    </source>
</evidence>
<dbReference type="InterPro" id="IPR006262">
    <property type="entry name" value="Cyt_deam_tetra"/>
</dbReference>
<evidence type="ECO:0000313" key="16">
    <source>
        <dbReference type="EMBL" id="BBO24939.1"/>
    </source>
</evidence>